<evidence type="ECO:0000313" key="1">
    <source>
        <dbReference type="EMBL" id="OCH87795.1"/>
    </source>
</evidence>
<dbReference type="GO" id="GO:0005737">
    <property type="term" value="C:cytoplasm"/>
    <property type="evidence" value="ECO:0007669"/>
    <property type="project" value="TreeGrafter"/>
</dbReference>
<dbReference type="Gene3D" id="3.40.50.150">
    <property type="entry name" value="Vaccinia Virus protein VP39"/>
    <property type="match status" value="1"/>
</dbReference>
<dbReference type="InterPro" id="IPR019410">
    <property type="entry name" value="Methyltransf_16"/>
</dbReference>
<reference evidence="1 2" key="1">
    <citation type="submission" date="2016-07" db="EMBL/GenBank/DDBJ databases">
        <title>Draft genome of the white-rot fungus Obba rivulosa 3A-2.</title>
        <authorList>
            <consortium name="DOE Joint Genome Institute"/>
            <person name="Miettinen O."/>
            <person name="Riley R."/>
            <person name="Acob R."/>
            <person name="Barry K."/>
            <person name="Cullen D."/>
            <person name="De Vries R."/>
            <person name="Hainaut M."/>
            <person name="Hatakka A."/>
            <person name="Henrissat B."/>
            <person name="Hilden K."/>
            <person name="Kuo R."/>
            <person name="Labutti K."/>
            <person name="Lipzen A."/>
            <person name="Makela M.R."/>
            <person name="Sandor L."/>
            <person name="Spatafora J.W."/>
            <person name="Grigoriev I.V."/>
            <person name="Hibbett D.S."/>
        </authorList>
    </citation>
    <scope>NUCLEOTIDE SEQUENCE [LARGE SCALE GENOMIC DNA]</scope>
    <source>
        <strain evidence="1 2">3A-2</strain>
    </source>
</reference>
<dbReference type="OrthoDB" id="413520at2759"/>
<dbReference type="PANTHER" id="PTHR14614">
    <property type="entry name" value="HEPATOCELLULAR CARCINOMA-ASSOCIATED ANTIGEN"/>
    <property type="match status" value="1"/>
</dbReference>
<dbReference type="SUPFAM" id="SSF53335">
    <property type="entry name" value="S-adenosyl-L-methionine-dependent methyltransferases"/>
    <property type="match status" value="1"/>
</dbReference>
<accession>A0A8E2AYJ7</accession>
<dbReference type="EMBL" id="KV722472">
    <property type="protein sequence ID" value="OCH87795.1"/>
    <property type="molecule type" value="Genomic_DNA"/>
</dbReference>
<keyword evidence="2" id="KW-1185">Reference proteome</keyword>
<dbReference type="AlphaFoldDB" id="A0A8E2AYJ7"/>
<dbReference type="InterPro" id="IPR029063">
    <property type="entry name" value="SAM-dependent_MTases_sf"/>
</dbReference>
<evidence type="ECO:0000313" key="2">
    <source>
        <dbReference type="Proteomes" id="UP000250043"/>
    </source>
</evidence>
<dbReference type="Proteomes" id="UP000250043">
    <property type="component" value="Unassembled WGS sequence"/>
</dbReference>
<proteinExistence type="predicted"/>
<name>A0A8E2AYJ7_9APHY</name>
<dbReference type="GO" id="GO:0005634">
    <property type="term" value="C:nucleus"/>
    <property type="evidence" value="ECO:0007669"/>
    <property type="project" value="TreeGrafter"/>
</dbReference>
<dbReference type="Pfam" id="PF10294">
    <property type="entry name" value="Methyltransf_16"/>
    <property type="match status" value="1"/>
</dbReference>
<dbReference type="GO" id="GO:0008757">
    <property type="term" value="F:S-adenosylmethionine-dependent methyltransferase activity"/>
    <property type="evidence" value="ECO:0007669"/>
    <property type="project" value="UniProtKB-ARBA"/>
</dbReference>
<organism evidence="1 2">
    <name type="scientific">Obba rivulosa</name>
    <dbReference type="NCBI Taxonomy" id="1052685"/>
    <lineage>
        <taxon>Eukaryota</taxon>
        <taxon>Fungi</taxon>
        <taxon>Dikarya</taxon>
        <taxon>Basidiomycota</taxon>
        <taxon>Agaricomycotina</taxon>
        <taxon>Agaricomycetes</taxon>
        <taxon>Polyporales</taxon>
        <taxon>Gelatoporiaceae</taxon>
        <taxon>Obba</taxon>
    </lineage>
</organism>
<dbReference type="PANTHER" id="PTHR14614:SF162">
    <property type="entry name" value="EXPRESSED PROTEIN"/>
    <property type="match status" value="1"/>
</dbReference>
<protein>
    <recommendedName>
        <fullName evidence="3">Methyltransferase-domain-containing protein</fullName>
    </recommendedName>
</protein>
<sequence length="394" mass="43274">MFFYLSFLRPPPTHASPSAGHISITPQVANDLRTEPFDGELEIYYSWSPVTPRLESNAFPAITKPQKLTVWRQSSAYKEIPVSLPPGIRDGQSYRLVLTAHAAGFPHVVNLASTSVGERSFPVLSVPILFSSRVRPGGKQEQIERVFRIGLGAKEQAFMTLQEQTSFDLDKKVWDSGIGLSSWLVGLATEQSADEPELVKTLRETLFSKSKRNIIELGAGIGIVSLTVGALRSAAKPAEKGCIIATDLASAIPLLEHNIECNDGLFSCPSARPQALVLDWDEERLPDEVLAVEEGFDAIIMADVTYNTASFPSLIRTLSSLTKFHRSSTDPAHAANKSPSSPVIFLGYKERDAAERTLWDMARDIGIEFVRVGERRGAGNEPVEIWIGRIESEV</sequence>
<evidence type="ECO:0008006" key="3">
    <source>
        <dbReference type="Google" id="ProtNLM"/>
    </source>
</evidence>
<gene>
    <name evidence="1" type="ORF">OBBRIDRAFT_759177</name>
</gene>